<comment type="caution">
    <text evidence="2">The sequence shown here is derived from an EMBL/GenBank/DDBJ whole genome shotgun (WGS) entry which is preliminary data.</text>
</comment>
<sequence>MSLDCEGDGASCVECGEFDFLPYACLRCGGTFCAAHTICHHIPGHAALTAAGVASAFPLSEAQGDAEVSKAAPLCMPLQGASSTLTEADATPTSSALSDRQQHRCAVCQSVLCALAPCPQCGDCYCAAHRFHGHEDVTSKKWQQLRANPRTVFLGQRDNSSSSSSATTVDPIAALCSTFTAAHPLVLAPVGYRSRRMHALALIVAPATAAAMAFTGTTMSGSEGPPYTIGVCSLIVATEMSVGQLCDRLVGFLRDAWIPVMEQEQDSKAAGSVASLGWSEWVSSAPSSLLSVVPAVPTPDSTAAVGSAWRRVPALSLVQLPADVILRKAPIVSATVLLRLADTTTAECMAPEADVALRHFMTTILYGKATSSSTAAPWTSAMASAHRDDRVKALATRLYLQQQLLCRTTEDAHESIAASADVTSDKAEGRCAQLLEGRTGASVHGIGTVVELTPDAEGDSTPSLTTVSDAAGSTKPLPVVAVWPFRHAPPLNNFNFFNSKLNPCGTAAIRPAAAPRVVVAVFVADATLPVAVMPMCIAVGHNWPLARVVDRIREEVGEQQLAQHRDARAALNTFSVHHLGNGSGASSAAAGIAREPVCLWSGYAQPFTSSTPVTLQSADVLLLCPADSPGAEVALREELQRLRGLTGKAKAALKADQVKKCAVM</sequence>
<accession>A0AAW3BPD9</accession>
<organism evidence="2 3">
    <name type="scientific">Leishmania naiffi</name>
    <dbReference type="NCBI Taxonomy" id="5678"/>
    <lineage>
        <taxon>Eukaryota</taxon>
        <taxon>Discoba</taxon>
        <taxon>Euglenozoa</taxon>
        <taxon>Kinetoplastea</taxon>
        <taxon>Metakinetoplastina</taxon>
        <taxon>Trypanosomatida</taxon>
        <taxon>Trypanosomatidae</taxon>
        <taxon>Leishmaniinae</taxon>
        <taxon>Leishmania</taxon>
        <taxon>Leishmania naiffi species complex</taxon>
    </lineage>
</organism>
<dbReference type="PANTHER" id="PTHR14677:SF38">
    <property type="entry name" value="C2H2-TYPE DOMAIN-CONTAINING PROTEIN"/>
    <property type="match status" value="1"/>
</dbReference>
<dbReference type="PANTHER" id="PTHR14677">
    <property type="entry name" value="ARSENITE INDUCUBLE RNA ASSOCIATED PROTEIN AIP-1-RELATED"/>
    <property type="match status" value="1"/>
</dbReference>
<dbReference type="AlphaFoldDB" id="A0AAW3BPD9"/>
<protein>
    <recommendedName>
        <fullName evidence="1">C2H2-type domain-containing protein</fullName>
    </recommendedName>
</protein>
<dbReference type="Proteomes" id="UP001501274">
    <property type="component" value="Unassembled WGS sequence"/>
</dbReference>
<name>A0AAW3BPD9_9TRYP</name>
<evidence type="ECO:0000259" key="1">
    <source>
        <dbReference type="PROSITE" id="PS00028"/>
    </source>
</evidence>
<feature type="domain" description="C2H2-type" evidence="1">
    <location>
        <begin position="25"/>
        <end position="45"/>
    </location>
</feature>
<evidence type="ECO:0000313" key="3">
    <source>
        <dbReference type="Proteomes" id="UP001501274"/>
    </source>
</evidence>
<reference evidence="2 3" key="1">
    <citation type="submission" date="2024-02" db="EMBL/GenBank/DDBJ databases">
        <title>FIRST GENOME SEQUENCES OF Leishmania (Viannia) shawi, Leishmania (Viannia) lindenbergi AND Leishmania (Viannia) utingensis.</title>
        <authorList>
            <person name="Resadore F."/>
            <person name="Custodio M.G.F."/>
            <person name="Boite M.C."/>
            <person name="Cupolillo E."/>
            <person name="Ferreira G.E.M."/>
        </authorList>
    </citation>
    <scope>NUCLEOTIDE SEQUENCE [LARGE SCALE GENOMIC DNA]</scope>
    <source>
        <strain evidence="2 3">MDAS/BR/1979/M5533</strain>
    </source>
</reference>
<dbReference type="SUPFAM" id="SSF118310">
    <property type="entry name" value="AN1-like Zinc finger"/>
    <property type="match status" value="1"/>
</dbReference>
<gene>
    <name evidence="2" type="ORF">Q4I28_004441</name>
</gene>
<keyword evidence="3" id="KW-1185">Reference proteome</keyword>
<dbReference type="GO" id="GO:0005737">
    <property type="term" value="C:cytoplasm"/>
    <property type="evidence" value="ECO:0007669"/>
    <property type="project" value="TreeGrafter"/>
</dbReference>
<evidence type="ECO:0000313" key="2">
    <source>
        <dbReference type="EMBL" id="KAL0523311.1"/>
    </source>
</evidence>
<dbReference type="InterPro" id="IPR013087">
    <property type="entry name" value="Znf_C2H2_type"/>
</dbReference>
<dbReference type="EMBL" id="JBAMZN010000027">
    <property type="protein sequence ID" value="KAL0523311.1"/>
    <property type="molecule type" value="Genomic_DNA"/>
</dbReference>
<proteinExistence type="predicted"/>
<dbReference type="PROSITE" id="PS00028">
    <property type="entry name" value="ZINC_FINGER_C2H2_1"/>
    <property type="match status" value="1"/>
</dbReference>
<dbReference type="InterPro" id="IPR035896">
    <property type="entry name" value="AN1-like_Znf"/>
</dbReference>